<dbReference type="Gene3D" id="3.20.180.20">
    <property type="entry name" value="Dynein heavy chain, N-terminal domain 2"/>
    <property type="match status" value="1"/>
</dbReference>
<dbReference type="PANTHER" id="PTHR45703:SF36">
    <property type="entry name" value="DYNEIN HEAVY CHAIN, CYTOPLASMIC"/>
    <property type="match status" value="1"/>
</dbReference>
<evidence type="ECO:0000313" key="5">
    <source>
        <dbReference type="EMBL" id="GIL68854.1"/>
    </source>
</evidence>
<feature type="domain" description="Dynein heavy chain hydrolytic ATP-binding dynein motor region" evidence="3">
    <location>
        <begin position="1253"/>
        <end position="1349"/>
    </location>
</feature>
<keyword evidence="6" id="KW-1185">Reference proteome</keyword>
<name>A0A8J4BWX7_9CHLO</name>
<evidence type="ECO:0000259" key="4">
    <source>
        <dbReference type="Pfam" id="PF17852"/>
    </source>
</evidence>
<reference evidence="5" key="1">
    <citation type="journal article" date="2021" name="Proc. Natl. Acad. Sci. U.S.A.">
        <title>Three genomes in the algal genus Volvox reveal the fate of a haploid sex-determining region after a transition to homothallism.</title>
        <authorList>
            <person name="Yamamoto K."/>
            <person name="Hamaji T."/>
            <person name="Kawai-Toyooka H."/>
            <person name="Matsuzaki R."/>
            <person name="Takahashi F."/>
            <person name="Nishimura Y."/>
            <person name="Kawachi M."/>
            <person name="Noguchi H."/>
            <person name="Minakuchi Y."/>
            <person name="Umen J.G."/>
            <person name="Toyoda A."/>
            <person name="Nozaki H."/>
        </authorList>
    </citation>
    <scope>NUCLEOTIDE SEQUENCE</scope>
    <source>
        <strain evidence="5">NIES-3780</strain>
    </source>
</reference>
<dbReference type="Pfam" id="PF12775">
    <property type="entry name" value="AAA_7"/>
    <property type="match status" value="1"/>
</dbReference>
<dbReference type="Proteomes" id="UP000747399">
    <property type="component" value="Unassembled WGS sequence"/>
</dbReference>
<dbReference type="Gene3D" id="1.20.140.100">
    <property type="entry name" value="Dynein heavy chain, N-terminal domain 2"/>
    <property type="match status" value="1"/>
</dbReference>
<feature type="region of interest" description="Disordered" evidence="1">
    <location>
        <begin position="1123"/>
        <end position="1143"/>
    </location>
</feature>
<dbReference type="InterPro" id="IPR013602">
    <property type="entry name" value="Dynein_heavy_linker"/>
</dbReference>
<gene>
    <name evidence="5" type="ORF">Vafri_22075</name>
</gene>
<feature type="domain" description="Dynein heavy chain hydrolytic ATP-binding dynein motor region" evidence="3">
    <location>
        <begin position="883"/>
        <end position="1112"/>
    </location>
</feature>
<comment type="caution">
    <text evidence="5">The sequence shown here is derived from an EMBL/GenBank/DDBJ whole genome shotgun (WGS) entry which is preliminary data.</text>
</comment>
<evidence type="ECO:0000259" key="2">
    <source>
        <dbReference type="Pfam" id="PF08393"/>
    </source>
</evidence>
<feature type="compositionally biased region" description="Polar residues" evidence="1">
    <location>
        <begin position="641"/>
        <end position="654"/>
    </location>
</feature>
<evidence type="ECO:0000259" key="3">
    <source>
        <dbReference type="Pfam" id="PF12774"/>
    </source>
</evidence>
<dbReference type="EMBL" id="BNCO01000134">
    <property type="protein sequence ID" value="GIL68854.1"/>
    <property type="molecule type" value="Genomic_DNA"/>
</dbReference>
<dbReference type="InterPro" id="IPR035699">
    <property type="entry name" value="AAA_6"/>
</dbReference>
<feature type="region of interest" description="Disordered" evidence="1">
    <location>
        <begin position="1159"/>
        <end position="1201"/>
    </location>
</feature>
<evidence type="ECO:0000256" key="1">
    <source>
        <dbReference type="SAM" id="MobiDB-lite"/>
    </source>
</evidence>
<feature type="region of interest" description="Disordered" evidence="1">
    <location>
        <begin position="1858"/>
        <end position="1911"/>
    </location>
</feature>
<dbReference type="GO" id="GO:0045505">
    <property type="term" value="F:dynein intermediate chain binding"/>
    <property type="evidence" value="ECO:0007669"/>
    <property type="project" value="InterPro"/>
</dbReference>
<feature type="region of interest" description="Disordered" evidence="1">
    <location>
        <begin position="1781"/>
        <end position="1817"/>
    </location>
</feature>
<dbReference type="InterPro" id="IPR027417">
    <property type="entry name" value="P-loop_NTPase"/>
</dbReference>
<feature type="compositionally biased region" description="Pro residues" evidence="1">
    <location>
        <begin position="657"/>
        <end position="669"/>
    </location>
</feature>
<dbReference type="SUPFAM" id="SSF52540">
    <property type="entry name" value="P-loop containing nucleoside triphosphate hydrolases"/>
    <property type="match status" value="3"/>
</dbReference>
<feature type="compositionally biased region" description="Low complexity" evidence="1">
    <location>
        <begin position="1185"/>
        <end position="1194"/>
    </location>
</feature>
<dbReference type="InterPro" id="IPR042222">
    <property type="entry name" value="Dynein_2_N"/>
</dbReference>
<dbReference type="InterPro" id="IPR041466">
    <property type="entry name" value="Dynein_AAA5_ext"/>
</dbReference>
<dbReference type="Gene3D" id="1.20.58.1120">
    <property type="match status" value="1"/>
</dbReference>
<dbReference type="FunFam" id="3.40.50.300:FF:006126">
    <property type="entry name" value="Dynein heavy chain, cytoplasmic"/>
    <property type="match status" value="1"/>
</dbReference>
<organism evidence="5 6">
    <name type="scientific">Volvox africanus</name>
    <dbReference type="NCBI Taxonomy" id="51714"/>
    <lineage>
        <taxon>Eukaryota</taxon>
        <taxon>Viridiplantae</taxon>
        <taxon>Chlorophyta</taxon>
        <taxon>core chlorophytes</taxon>
        <taxon>Chlorophyceae</taxon>
        <taxon>CS clade</taxon>
        <taxon>Chlamydomonadales</taxon>
        <taxon>Volvocaceae</taxon>
        <taxon>Volvox</taxon>
    </lineage>
</organism>
<dbReference type="Pfam" id="PF17852">
    <property type="entry name" value="Dynein_AAA_lid"/>
    <property type="match status" value="1"/>
</dbReference>
<feature type="domain" description="Dynein heavy chain linker" evidence="2">
    <location>
        <begin position="246"/>
        <end position="599"/>
    </location>
</feature>
<dbReference type="InterPro" id="IPR042228">
    <property type="entry name" value="Dynein_linker_3"/>
</dbReference>
<dbReference type="Gene3D" id="1.10.8.710">
    <property type="match status" value="1"/>
</dbReference>
<dbReference type="Gene3D" id="3.40.50.300">
    <property type="entry name" value="P-loop containing nucleotide triphosphate hydrolases"/>
    <property type="match status" value="4"/>
</dbReference>
<dbReference type="Pfam" id="PF12774">
    <property type="entry name" value="AAA_6"/>
    <property type="match status" value="2"/>
</dbReference>
<feature type="region of interest" description="Disordered" evidence="1">
    <location>
        <begin position="606"/>
        <end position="670"/>
    </location>
</feature>
<accession>A0A8J4BWX7</accession>
<evidence type="ECO:0000313" key="6">
    <source>
        <dbReference type="Proteomes" id="UP000747399"/>
    </source>
</evidence>
<feature type="compositionally biased region" description="Low complexity" evidence="1">
    <location>
        <begin position="1162"/>
        <end position="1175"/>
    </location>
</feature>
<dbReference type="PANTHER" id="PTHR45703">
    <property type="entry name" value="DYNEIN HEAVY CHAIN"/>
    <property type="match status" value="1"/>
</dbReference>
<dbReference type="InterPro" id="IPR043157">
    <property type="entry name" value="Dynein_AAA1S"/>
</dbReference>
<dbReference type="FunFam" id="3.40.50.300:FF:002857">
    <property type="entry name" value="Dynein heavy chain, cytoplasmic"/>
    <property type="match status" value="1"/>
</dbReference>
<evidence type="ECO:0008006" key="7">
    <source>
        <dbReference type="Google" id="ProtNLM"/>
    </source>
</evidence>
<dbReference type="InterPro" id="IPR026983">
    <property type="entry name" value="DHC"/>
</dbReference>
<feature type="domain" description="Dynein heavy chain AAA 5 extension" evidence="4">
    <location>
        <begin position="1548"/>
        <end position="1661"/>
    </location>
</feature>
<feature type="compositionally biased region" description="Pro residues" evidence="1">
    <location>
        <begin position="1866"/>
        <end position="1878"/>
    </location>
</feature>
<dbReference type="GO" id="GO:0005524">
    <property type="term" value="F:ATP binding"/>
    <property type="evidence" value="ECO:0007669"/>
    <property type="project" value="InterPro"/>
</dbReference>
<sequence>MNRRATVMQDWIDMIEKFSAQEEAIRRDMPSEAWLGLVRLDCRGLKDSLAARARELRSQILHWLQSDATDAANTTLVRLREPADVLATGAVDLAALHMVRELLPRVAALVSEVQPYTATMRVNLAIMERFKHPLPDAELADMWTALRLPVVAQELATERLMHMRDNEERCLEQLKRDLDVFSDHVVSLRKRVTERQRLADESQVDKYVDQCTKLDAELIIAIERSQALNRMQLLAGWEHTNYEGLTALRRQLQPYTDLWKLVQGFREMYQVWMYSPLFGFDLDVLETRVPGWARLVAKLDRELKGPPHVVARKYHKRISDFEAFVPLIRALRTNGLRQRHWARLFEEAPALAKVERDIWTLHSLLALRVHEHLVLVRDLADMAARELTIEQSLDKIDSGFHALQMVLAPVPESGYTDVVTLVNGEDLLRFVDDAQLRVRGLATSFYVGPHRDSVSAWDEMLGSVRTILDGWLEVQNRWNHIAPLFGAQAFDEQLPDEGARFEDVTVEWRAVQGLVRRHCKVSELTRHTNLSAQLANMSRKLEGVARGVMEYLDVKRAGFPRFYFLGNLEMVEMMVGSHDPGSVEAFLPKCFPGVRKVGCVRAMPPRAGTTSQLSDAFSEGPLGSRSGTGDQGPGTTDQSGSQERNGTATGSSRGVTPPMPLSTPTPPGGLPGLAAFLPGYGLAVVGDAATRRVWGGPRIESLISNEGEVLPLRSVVELQDARTGRKSDVEVWMSELERQMRGSLKEMLRFALEATSLQPFAAWLLAWPAQCLLACTSINWCRDIHDIYQAGAPFSTPLRRLEELHRSQIHTVVDLLLGGTLSPVQRGIMENMILTKVYHNEVTARLRERRLENDADFEWLKVLRFYLEGPECIAHCGYTAYPYGNEYLGNSPRLVITPLTERAFSSMMAAVHLHYGGAPEGPAGTGKTETVKELAKCLGKQCVVFNTTEQLESGHLTRLLMGIISTGAWACFDEFNRMDMEVLSVVAKQIMVIQTALAAGQRYTVFEGRTMYVNSSLAMFVTMNPMYEHRSVLPSNLKSLFRPVAMMVPDYTMIAEVSLYAAGFQSAQMLATKLVSCLKIAADRLSAQQHYDFQMRTLKSVLLIAAQLRSERALAAAQAKAVAAANQPPPVTTPPGRQNLSSGGNLVLLPSALSLPSPPMASQPSLVQSPLSSSQPLPPLPSPLPSQVQLSSSTPTPPPLMLSVSSVPTLLDVQGLMSPTVSPMVSVASLTSSTMGRPGYMGRANREAVGRLSEEEEAALCKVALLRCNMSKLQQDDVGIFTSMVEREFPQAVPLDPLHATIERYLQEAAEMVGKRATPELVLRALQLHDMLSIRTGILLLGPAACGKTSMWALLQMALSRVDVEAGGVPVSAYDIFPKAVNPSHLYGSYNTTHQHWADGVLTAALRQACSRGAGGIFGRAWLVLDGPVDTRWVEGLNPVLDDNRTLCLSSGEMMPLRDGVSLLLETDTIVHASPATVSRCGVVYMSAPQDLWRSVLDCWLERLTPPIAEYRGKIRATFVSVFPDLLRAYQDSGDQEGWAPRHQPTTIMVAVLKLMDALVLQHCMTRRTESGDRQLQARLEAAMLFATAWAFEPSLHLKSRPFFNILLRQLTARSISYEIEHNGVLLEARSMGFHISLPTEGSVFDYMFDFAGLRWVSWQEHLKALSDWSKLSLMPGAFIPFGFRNLVESHNTSGAPQGTVPGVGGGIAGMSGMGSGPGSNGGKAFILTADNLPAIYVLRTLLTAKCNILLSGPTGVGKTSLLYALLHSAKDWMTRQGVLEEDDDTPPIEGGGTASGGAVPSMEDDRSVSTSLYGGDDAASRFTDMESLSRTHLNLRTRLVRFMPLIRTAAALTRPRRRRQNIFFRPPPPLPQPPSPRPVHDETSALTAADDLPPVPGAVGGSSFNSGPAASTASVTAATATTATTATTAAATATSRPLSVAALNETEMVSPLDVLYLTLSSQSSARGIKRMLEGLLTRRRRNVLGPPLGKTAVLWVDDVNAAGRDTFDTQV</sequence>
<dbReference type="GO" id="GO:0030286">
    <property type="term" value="C:dynein complex"/>
    <property type="evidence" value="ECO:0007669"/>
    <property type="project" value="InterPro"/>
</dbReference>
<dbReference type="Gene3D" id="1.10.472.130">
    <property type="match status" value="1"/>
</dbReference>
<dbReference type="GO" id="GO:0007018">
    <property type="term" value="P:microtubule-based movement"/>
    <property type="evidence" value="ECO:0007669"/>
    <property type="project" value="InterPro"/>
</dbReference>
<dbReference type="Pfam" id="PF08393">
    <property type="entry name" value="DHC_N2"/>
    <property type="match status" value="1"/>
</dbReference>
<dbReference type="GO" id="GO:0051959">
    <property type="term" value="F:dynein light intermediate chain binding"/>
    <property type="evidence" value="ECO:0007669"/>
    <property type="project" value="InterPro"/>
</dbReference>
<proteinExistence type="predicted"/>
<protein>
    <recommendedName>
        <fullName evidence="7">Dynein heavy chain</fullName>
    </recommendedName>
</protein>
<dbReference type="Gene3D" id="1.10.287.2620">
    <property type="match status" value="1"/>
</dbReference>